<proteinExistence type="inferred from homology"/>
<dbReference type="InterPro" id="IPR020084">
    <property type="entry name" value="NUDIX_hydrolase_CS"/>
</dbReference>
<name>A0A917ZL30_9ACTN</name>
<sequence>MTCAERTGFTGFRDYENIEGVSQPVLPLARTAVDRAAEHRTDEAWLAAAWSHPDSRVLVVSEGKALVMDTGDGGDKRAELVLVPSFEAPDGGERYFLGVDAEGVAYFALSVEKLPGRMDDPARPAGLREVALLLNDLDSGLMVHAVALENWHRMHRFCARCGLATEVAVAGHVRRCAACGAEHYPRTDPAVIMLVVDDQDRCLLGNHALWPQGRFSTLAGFVEPGESLEQAVRREVVEESGVVVGEVAYAGSQPHPFPSSLMLGFMARALTTGIQVDGEEMSEARWFSREELREAVMSGEVVPPTEMSIARRLVELWYGEPLPRP</sequence>
<evidence type="ECO:0000313" key="11">
    <source>
        <dbReference type="EMBL" id="GGO85769.1"/>
    </source>
</evidence>
<evidence type="ECO:0000256" key="8">
    <source>
        <dbReference type="ARBA" id="ARBA00023027"/>
    </source>
</evidence>
<dbReference type="Gene3D" id="3.90.79.10">
    <property type="entry name" value="Nucleoside Triphosphate Pyrophosphohydrolase"/>
    <property type="match status" value="1"/>
</dbReference>
<comment type="cofactor">
    <cofactor evidence="2">
        <name>Zn(2+)</name>
        <dbReference type="ChEBI" id="CHEBI:29105"/>
    </cofactor>
</comment>
<dbReference type="GO" id="GO:0019677">
    <property type="term" value="P:NAD+ catabolic process"/>
    <property type="evidence" value="ECO:0007669"/>
    <property type="project" value="TreeGrafter"/>
</dbReference>
<dbReference type="EMBL" id="BMMS01000007">
    <property type="protein sequence ID" value="GGO85769.1"/>
    <property type="molecule type" value="Genomic_DNA"/>
</dbReference>
<reference evidence="11" key="1">
    <citation type="journal article" date="2014" name="Int. J. Syst. Evol. Microbiol.">
        <title>Complete genome sequence of Corynebacterium casei LMG S-19264T (=DSM 44701T), isolated from a smear-ripened cheese.</title>
        <authorList>
            <consortium name="US DOE Joint Genome Institute (JGI-PGF)"/>
            <person name="Walter F."/>
            <person name="Albersmeier A."/>
            <person name="Kalinowski J."/>
            <person name="Ruckert C."/>
        </authorList>
    </citation>
    <scope>NUCLEOTIDE SEQUENCE</scope>
    <source>
        <strain evidence="11">CGMCC 4.7201</strain>
    </source>
</reference>
<comment type="similarity">
    <text evidence="3">Belongs to the Nudix hydrolase family. NudC subfamily.</text>
</comment>
<comment type="caution">
    <text evidence="11">The sequence shown here is derived from an EMBL/GenBank/DDBJ whole genome shotgun (WGS) entry which is preliminary data.</text>
</comment>
<dbReference type="Pfam" id="PF09296">
    <property type="entry name" value="NUDIX-like"/>
    <property type="match status" value="1"/>
</dbReference>
<dbReference type="InterPro" id="IPR000086">
    <property type="entry name" value="NUDIX_hydrolase_dom"/>
</dbReference>
<keyword evidence="8" id="KW-0520">NAD</keyword>
<dbReference type="PROSITE" id="PS51462">
    <property type="entry name" value="NUDIX"/>
    <property type="match status" value="1"/>
</dbReference>
<dbReference type="Gene3D" id="3.90.79.20">
    <property type="match status" value="1"/>
</dbReference>
<dbReference type="InterPro" id="IPR050241">
    <property type="entry name" value="NAD-cap_RNA_hydrolase_NudC"/>
</dbReference>
<dbReference type="EC" id="3.6.1.22" evidence="4"/>
<protein>
    <recommendedName>
        <fullName evidence="4">NAD(+) diphosphatase</fullName>
        <ecNumber evidence="4">3.6.1.22</ecNumber>
    </recommendedName>
</protein>
<evidence type="ECO:0000256" key="3">
    <source>
        <dbReference type="ARBA" id="ARBA00009595"/>
    </source>
</evidence>
<dbReference type="InterPro" id="IPR049734">
    <property type="entry name" value="NudC-like_C"/>
</dbReference>
<dbReference type="CDD" id="cd03429">
    <property type="entry name" value="NUDIX_NADH_pyrophosphatase_Nudt13"/>
    <property type="match status" value="1"/>
</dbReference>
<organism evidence="11 12">
    <name type="scientific">Wenjunlia tyrosinilytica</name>
    <dbReference type="NCBI Taxonomy" id="1544741"/>
    <lineage>
        <taxon>Bacteria</taxon>
        <taxon>Bacillati</taxon>
        <taxon>Actinomycetota</taxon>
        <taxon>Actinomycetes</taxon>
        <taxon>Kitasatosporales</taxon>
        <taxon>Streptomycetaceae</taxon>
        <taxon>Wenjunlia</taxon>
    </lineage>
</organism>
<evidence type="ECO:0000256" key="6">
    <source>
        <dbReference type="ARBA" id="ARBA00022801"/>
    </source>
</evidence>
<dbReference type="NCBIfam" id="NF001299">
    <property type="entry name" value="PRK00241.1"/>
    <property type="match status" value="1"/>
</dbReference>
<comment type="cofactor">
    <cofactor evidence="1">
        <name>Mg(2+)</name>
        <dbReference type="ChEBI" id="CHEBI:18420"/>
    </cofactor>
</comment>
<dbReference type="PANTHER" id="PTHR42904:SF6">
    <property type="entry name" value="NAD-CAPPED RNA HYDROLASE NUDT12"/>
    <property type="match status" value="1"/>
</dbReference>
<dbReference type="PANTHER" id="PTHR42904">
    <property type="entry name" value="NUDIX HYDROLASE, NUDC SUBFAMILY"/>
    <property type="match status" value="1"/>
</dbReference>
<dbReference type="GO" id="GO:0006742">
    <property type="term" value="P:NADP+ catabolic process"/>
    <property type="evidence" value="ECO:0007669"/>
    <property type="project" value="TreeGrafter"/>
</dbReference>
<dbReference type="GO" id="GO:0005829">
    <property type="term" value="C:cytosol"/>
    <property type="evidence" value="ECO:0007669"/>
    <property type="project" value="TreeGrafter"/>
</dbReference>
<dbReference type="Proteomes" id="UP000641932">
    <property type="component" value="Unassembled WGS sequence"/>
</dbReference>
<dbReference type="Pfam" id="PF00293">
    <property type="entry name" value="NUDIX"/>
    <property type="match status" value="1"/>
</dbReference>
<dbReference type="AlphaFoldDB" id="A0A917ZL30"/>
<evidence type="ECO:0000256" key="1">
    <source>
        <dbReference type="ARBA" id="ARBA00001946"/>
    </source>
</evidence>
<keyword evidence="7" id="KW-0460">Magnesium</keyword>
<reference evidence="11" key="2">
    <citation type="submission" date="2020-09" db="EMBL/GenBank/DDBJ databases">
        <authorList>
            <person name="Sun Q."/>
            <person name="Zhou Y."/>
        </authorList>
    </citation>
    <scope>NUCLEOTIDE SEQUENCE</scope>
    <source>
        <strain evidence="11">CGMCC 4.7201</strain>
    </source>
</reference>
<gene>
    <name evidence="11" type="ORF">GCM10012280_20320</name>
</gene>
<accession>A0A917ZL30</accession>
<evidence type="ECO:0000259" key="10">
    <source>
        <dbReference type="PROSITE" id="PS51462"/>
    </source>
</evidence>
<dbReference type="InterPro" id="IPR015376">
    <property type="entry name" value="Znr_NADH_PPase"/>
</dbReference>
<evidence type="ECO:0000256" key="9">
    <source>
        <dbReference type="ARBA" id="ARBA00023679"/>
    </source>
</evidence>
<dbReference type="Pfam" id="PF09297">
    <property type="entry name" value="Zn_ribbon_NUD"/>
    <property type="match status" value="1"/>
</dbReference>
<dbReference type="SUPFAM" id="SSF55811">
    <property type="entry name" value="Nudix"/>
    <property type="match status" value="1"/>
</dbReference>
<keyword evidence="12" id="KW-1185">Reference proteome</keyword>
<evidence type="ECO:0000256" key="2">
    <source>
        <dbReference type="ARBA" id="ARBA00001947"/>
    </source>
</evidence>
<dbReference type="InterPro" id="IPR015797">
    <property type="entry name" value="NUDIX_hydrolase-like_dom_sf"/>
</dbReference>
<evidence type="ECO:0000256" key="7">
    <source>
        <dbReference type="ARBA" id="ARBA00022842"/>
    </source>
</evidence>
<comment type="catalytic activity">
    <reaction evidence="9">
        <text>a 5'-end NAD(+)-phospho-ribonucleoside in mRNA + H2O = a 5'-end phospho-adenosine-phospho-ribonucleoside in mRNA + beta-nicotinamide D-ribonucleotide + 2 H(+)</text>
        <dbReference type="Rhea" id="RHEA:60876"/>
        <dbReference type="Rhea" id="RHEA-COMP:15698"/>
        <dbReference type="Rhea" id="RHEA-COMP:15719"/>
        <dbReference type="ChEBI" id="CHEBI:14649"/>
        <dbReference type="ChEBI" id="CHEBI:15377"/>
        <dbReference type="ChEBI" id="CHEBI:15378"/>
        <dbReference type="ChEBI" id="CHEBI:144029"/>
        <dbReference type="ChEBI" id="CHEBI:144051"/>
    </reaction>
    <physiologicalReaction direction="left-to-right" evidence="9">
        <dbReference type="Rhea" id="RHEA:60877"/>
    </physiologicalReaction>
</comment>
<evidence type="ECO:0000313" key="12">
    <source>
        <dbReference type="Proteomes" id="UP000641932"/>
    </source>
</evidence>
<evidence type="ECO:0000256" key="5">
    <source>
        <dbReference type="ARBA" id="ARBA00022723"/>
    </source>
</evidence>
<evidence type="ECO:0000256" key="4">
    <source>
        <dbReference type="ARBA" id="ARBA00012381"/>
    </source>
</evidence>
<dbReference type="InterPro" id="IPR015375">
    <property type="entry name" value="NADH_PPase-like_N"/>
</dbReference>
<dbReference type="GO" id="GO:0035529">
    <property type="term" value="F:NADH pyrophosphatase activity"/>
    <property type="evidence" value="ECO:0007669"/>
    <property type="project" value="TreeGrafter"/>
</dbReference>
<feature type="domain" description="Nudix hydrolase" evidence="10">
    <location>
        <begin position="185"/>
        <end position="315"/>
    </location>
</feature>
<keyword evidence="6 11" id="KW-0378">Hydrolase</keyword>
<dbReference type="PROSITE" id="PS00893">
    <property type="entry name" value="NUDIX_BOX"/>
    <property type="match status" value="1"/>
</dbReference>
<keyword evidence="5" id="KW-0479">Metal-binding</keyword>
<dbReference type="GO" id="GO:0046872">
    <property type="term" value="F:metal ion binding"/>
    <property type="evidence" value="ECO:0007669"/>
    <property type="project" value="UniProtKB-KW"/>
</dbReference>